<proteinExistence type="predicted"/>
<protein>
    <submittedName>
        <fullName evidence="1">Uncharacterized protein</fullName>
    </submittedName>
</protein>
<sequence length="78" mass="9323">MTNLSFHDLVYWFCKVVNTAISRIYPWKWVFALMWKIEVQWSGRKLRYRWNLSSKLGKADGFPDMILILASQIVNFPP</sequence>
<gene>
    <name evidence="1" type="ORF">LOK49_LG01G02722</name>
</gene>
<evidence type="ECO:0000313" key="1">
    <source>
        <dbReference type="EMBL" id="KAI8030710.1"/>
    </source>
</evidence>
<accession>A0ACC0IYV3</accession>
<evidence type="ECO:0000313" key="2">
    <source>
        <dbReference type="Proteomes" id="UP001060215"/>
    </source>
</evidence>
<organism evidence="1 2">
    <name type="scientific">Camellia lanceoleosa</name>
    <dbReference type="NCBI Taxonomy" id="1840588"/>
    <lineage>
        <taxon>Eukaryota</taxon>
        <taxon>Viridiplantae</taxon>
        <taxon>Streptophyta</taxon>
        <taxon>Embryophyta</taxon>
        <taxon>Tracheophyta</taxon>
        <taxon>Spermatophyta</taxon>
        <taxon>Magnoliopsida</taxon>
        <taxon>eudicotyledons</taxon>
        <taxon>Gunneridae</taxon>
        <taxon>Pentapetalae</taxon>
        <taxon>asterids</taxon>
        <taxon>Ericales</taxon>
        <taxon>Theaceae</taxon>
        <taxon>Camellia</taxon>
    </lineage>
</organism>
<dbReference type="EMBL" id="CM045758">
    <property type="protein sequence ID" value="KAI8030710.1"/>
    <property type="molecule type" value="Genomic_DNA"/>
</dbReference>
<keyword evidence="2" id="KW-1185">Reference proteome</keyword>
<dbReference type="Proteomes" id="UP001060215">
    <property type="component" value="Chromosome 1"/>
</dbReference>
<name>A0ACC0IYV3_9ERIC</name>
<comment type="caution">
    <text evidence="1">The sequence shown here is derived from an EMBL/GenBank/DDBJ whole genome shotgun (WGS) entry which is preliminary data.</text>
</comment>
<reference evidence="1 2" key="1">
    <citation type="journal article" date="2022" name="Plant J.">
        <title>Chromosome-level genome of Camellia lanceoleosa provides a valuable resource for understanding genome evolution and self-incompatibility.</title>
        <authorList>
            <person name="Gong W."/>
            <person name="Xiao S."/>
            <person name="Wang L."/>
            <person name="Liao Z."/>
            <person name="Chang Y."/>
            <person name="Mo W."/>
            <person name="Hu G."/>
            <person name="Li W."/>
            <person name="Zhao G."/>
            <person name="Zhu H."/>
            <person name="Hu X."/>
            <person name="Ji K."/>
            <person name="Xiang X."/>
            <person name="Song Q."/>
            <person name="Yuan D."/>
            <person name="Jin S."/>
            <person name="Zhang L."/>
        </authorList>
    </citation>
    <scope>NUCLEOTIDE SEQUENCE [LARGE SCALE GENOMIC DNA]</scope>
    <source>
        <strain evidence="1">SQ_2022a</strain>
    </source>
</reference>